<accession>A0A3G2S956</accession>
<keyword evidence="6" id="KW-0677">Repeat</keyword>
<reference evidence="16 17" key="1">
    <citation type="submission" date="2018-10" db="EMBL/GenBank/DDBJ databases">
        <title>Complete genome sequence of Malassezia restricta CBS 7877.</title>
        <authorList>
            <person name="Morand S.C."/>
            <person name="Bertignac M."/>
            <person name="Iltis A."/>
            <person name="Kolder I."/>
            <person name="Pirovano W."/>
            <person name="Jourdain R."/>
            <person name="Clavaud C."/>
        </authorList>
    </citation>
    <scope>NUCLEOTIDE SEQUENCE [LARGE SCALE GENOMIC DNA]</scope>
    <source>
        <strain evidence="16 17">CBS 7877</strain>
    </source>
</reference>
<dbReference type="FunFam" id="1.20.1560.10:FF:000020">
    <property type="entry name" value="ABC metal ion transporter"/>
    <property type="match status" value="1"/>
</dbReference>
<feature type="transmembrane region" description="Helical" evidence="13">
    <location>
        <begin position="1217"/>
        <end position="1238"/>
    </location>
</feature>
<dbReference type="CDD" id="cd18595">
    <property type="entry name" value="ABC_6TM_MRP1_2_3_6_D1_like"/>
    <property type="match status" value="1"/>
</dbReference>
<dbReference type="FunFam" id="1.20.1560.10:FF:000010">
    <property type="entry name" value="Multidrug resistance-associated ABC transporter"/>
    <property type="match status" value="1"/>
</dbReference>
<feature type="region of interest" description="Disordered" evidence="12">
    <location>
        <begin position="919"/>
        <end position="939"/>
    </location>
</feature>
<feature type="domain" description="ABC transmembrane type-1" evidence="15">
    <location>
        <begin position="985"/>
        <end position="1271"/>
    </location>
</feature>
<dbReference type="InterPro" id="IPR003593">
    <property type="entry name" value="AAA+_ATPase"/>
</dbReference>
<sequence>MAELGLWVPGFGTSSLWHEAPPHVYDAVMRPAAQITGLGSWVCDGSEGWGPMSPTRDFDLTPCFQAAILWFLPAALFIVAAVHALRRWSQCEVQERSENSMHVLHEKDGVMTAVTLLAFVEFVVLIGMRSHLAPAQASLTGGIQILASGTMLIAYVLAARLQHTMHMKARHGSDEALVLWLLHLLIGPVRVRTILQVAPKSTLVQMLVVVPLCMRLLFLLAALFLECSDVEVGDSIALPDDDDDVEAEAEPEEEPDEFAHKASPIEKANLFSRLSFHWMQPLMSLGARKFLRESDMWSLPKSEEAEQLGHAFQYHWTKHAHASLERSHPLESTGKLRFWQTLYHAFGAPFALAAIFKVVQDVMAFVQPQILRALLAFVQTWEWAPTDALRGTPLRGFVMVALLFITSAIQTLSLHQYFQLVSVAGMRARAGVVTAIFRKSLRLSNKSRSEQSSGDIVNLMSVDANRLPDFLMYAHILWSAVFQIVIAFVSLFDLLGWSAFVGVAIMLVSVPVNTILATYLRQQSAVQMKVRDRRTGLMNEIILNIKSIKLFAWEEAFTRRLLSVRNGEELPLLRNIGVASAGFNFFWQAIPFFVSLGTFITYSATSSQPLTADIVFPALSLYQLLNFPLSMLAGIVSMFLQTQVSAGRLAAFFDSEELDNRGRRHAPTPAPPGGDAVRFRKASYAWSAEQLSPTLHELDLTVHSGELLAVLGRVGDGKSSLLSAILGDMVNVHGRLSVHGQVAFFVQGGWCMGATVRDNILFGRAYDEALYRQCLYACALEPDLLVLQHGDQTEIGERGVSLSGGQRARVALARACYAMADIYLLDDPLAAVDAHVGAHLWEHVIGPRGMLRSKTRILTLNAVSYLPQCDKIVTLRKGALLEERGTFEEVMAMKGEVYRVISSLKKSESREQQEKAQAELKKDKVQAAEHASRPRPRELSLQELKVTTMRHLRESKSPQEIQETGSVKWSVYKDYIQSASSVGVALFFVAHILTQACTIARDVVLKQWSAVNARPDTNLDKAASYYLTLYGSMGMLTSVGVCIAPMILYVWLVLSSAKRYHDSLFSSLLRYPLQWFEATPTGRLLNLFSRDISVIDEVLPRVIQGMARSSVVVMGVVCVVTYSVPAFLVAIIPLAMAYRAVMRYYLSSSRELKRIDAVSKSPIFTWFQEALGGLSTIRAFSQASGFTHAFETRVDLNQMCYFPAVTCNRWLAVRIEFLGSFVILFASTMAIIVVTTGGRMSAGLLGLMLSQVLSTTQTLNWAVRSASEVEQNIVSVERVMSYAGLPMEREAHIPETQPPPSWPSRGVVEFRHYSTQYRADLEPVLRDVSFKTRAGERIGVVGRTGAGKSTLTLALFRILEATEGTVYIDDIDISTLGLQDLRQSMAIIPQDAQLWQGTLRQNLDPLHQYTDSELYRVLKQARLCGIVDDHAAGLLQPVSEGGCNFSAGQRQLICIARAMVRQSHILVLDEATSSIDLETDQLVQQIVRTEFTGTTITIAHRLNTIMDSDRVLVLEQGRVVEFDAPATLLKNPRSQFYSMAREAGLVQAPPV</sequence>
<keyword evidence="3" id="KW-0813">Transport</keyword>
<dbReference type="Proteomes" id="UP000269793">
    <property type="component" value="Chromosome III"/>
</dbReference>
<dbReference type="InterPro" id="IPR056227">
    <property type="entry name" value="TMD0_ABC"/>
</dbReference>
<dbReference type="CDD" id="cd18603">
    <property type="entry name" value="ABC_6TM_MRP1_2_3_6_D2_like"/>
    <property type="match status" value="1"/>
</dbReference>
<evidence type="ECO:0000256" key="12">
    <source>
        <dbReference type="SAM" id="MobiDB-lite"/>
    </source>
</evidence>
<protein>
    <submittedName>
        <fullName evidence="16">Metal resistance protein YCF1</fullName>
    </submittedName>
</protein>
<feature type="region of interest" description="Disordered" evidence="12">
    <location>
        <begin position="236"/>
        <end position="259"/>
    </location>
</feature>
<dbReference type="InterPro" id="IPR011527">
    <property type="entry name" value="ABC1_TM_dom"/>
</dbReference>
<dbReference type="OrthoDB" id="6500128at2759"/>
<evidence type="ECO:0000313" key="16">
    <source>
        <dbReference type="EMBL" id="AYO42587.1"/>
    </source>
</evidence>
<dbReference type="PROSITE" id="PS50929">
    <property type="entry name" value="ABC_TM1F"/>
    <property type="match status" value="2"/>
</dbReference>
<feature type="transmembrane region" description="Helical" evidence="13">
    <location>
        <begin position="67"/>
        <end position="88"/>
    </location>
</feature>
<feature type="transmembrane region" description="Helical" evidence="13">
    <location>
        <begin position="393"/>
        <end position="411"/>
    </location>
</feature>
<evidence type="ECO:0000313" key="17">
    <source>
        <dbReference type="Proteomes" id="UP000269793"/>
    </source>
</evidence>
<feature type="domain" description="ABC transporter" evidence="14">
    <location>
        <begin position="1308"/>
        <end position="1541"/>
    </location>
</feature>
<feature type="transmembrane region" description="Helical" evidence="13">
    <location>
        <begin position="1024"/>
        <end position="1054"/>
    </location>
</feature>
<evidence type="ECO:0000256" key="3">
    <source>
        <dbReference type="ARBA" id="ARBA00022448"/>
    </source>
</evidence>
<dbReference type="InterPro" id="IPR050173">
    <property type="entry name" value="ABC_transporter_C-like"/>
</dbReference>
<feature type="transmembrane region" description="Helical" evidence="13">
    <location>
        <begin position="581"/>
        <end position="602"/>
    </location>
</feature>
<keyword evidence="5 13" id="KW-0812">Transmembrane</keyword>
<dbReference type="InterPro" id="IPR036640">
    <property type="entry name" value="ABC1_TM_sf"/>
</dbReference>
<evidence type="ECO:0000259" key="15">
    <source>
        <dbReference type="PROSITE" id="PS50929"/>
    </source>
</evidence>
<dbReference type="Gene3D" id="3.40.50.300">
    <property type="entry name" value="P-loop containing nucleotide triphosphate hydrolases"/>
    <property type="match status" value="2"/>
</dbReference>
<evidence type="ECO:0000256" key="2">
    <source>
        <dbReference type="ARBA" id="ARBA00009726"/>
    </source>
</evidence>
<evidence type="ECO:0000256" key="1">
    <source>
        <dbReference type="ARBA" id="ARBA00004128"/>
    </source>
</evidence>
<dbReference type="InterPro" id="IPR003439">
    <property type="entry name" value="ABC_transporter-like_ATP-bd"/>
</dbReference>
<keyword evidence="9" id="KW-1278">Translocase</keyword>
<dbReference type="SUPFAM" id="SSF52540">
    <property type="entry name" value="P-loop containing nucleoside triphosphate hydrolases"/>
    <property type="match status" value="2"/>
</dbReference>
<dbReference type="GO" id="GO:0005524">
    <property type="term" value="F:ATP binding"/>
    <property type="evidence" value="ECO:0007669"/>
    <property type="project" value="UniProtKB-KW"/>
</dbReference>
<feature type="transmembrane region" description="Helical" evidence="13">
    <location>
        <begin position="470"/>
        <end position="491"/>
    </location>
</feature>
<dbReference type="PROSITE" id="PS50893">
    <property type="entry name" value="ABC_TRANSPORTER_2"/>
    <property type="match status" value="2"/>
</dbReference>
<dbReference type="Pfam" id="PF24357">
    <property type="entry name" value="TMD0_ABC"/>
    <property type="match status" value="1"/>
</dbReference>
<evidence type="ECO:0000259" key="14">
    <source>
        <dbReference type="PROSITE" id="PS50893"/>
    </source>
</evidence>
<feature type="transmembrane region" description="Helical" evidence="13">
    <location>
        <begin position="336"/>
        <end position="356"/>
    </location>
</feature>
<dbReference type="GO" id="GO:0000329">
    <property type="term" value="C:fungal-type vacuole membrane"/>
    <property type="evidence" value="ECO:0007669"/>
    <property type="project" value="UniProtKB-ARBA"/>
</dbReference>
<keyword evidence="7" id="KW-0547">Nucleotide-binding</keyword>
<dbReference type="FunFam" id="3.40.50.300:FF:000565">
    <property type="entry name" value="ABC bile acid transporter"/>
    <property type="match status" value="1"/>
</dbReference>
<dbReference type="InterPro" id="IPR017871">
    <property type="entry name" value="ABC_transporter-like_CS"/>
</dbReference>
<evidence type="ECO:0000256" key="13">
    <source>
        <dbReference type="SAM" id="Phobius"/>
    </source>
</evidence>
<comment type="subcellular location">
    <subcellularLocation>
        <location evidence="1">Vacuole membrane</location>
        <topology evidence="1">Multi-pass membrane protein</topology>
    </subcellularLocation>
</comment>
<evidence type="ECO:0000256" key="8">
    <source>
        <dbReference type="ARBA" id="ARBA00022840"/>
    </source>
</evidence>
<dbReference type="STRING" id="425264.A0A3G2S956"/>
<dbReference type="GO" id="GO:0016887">
    <property type="term" value="F:ATP hydrolysis activity"/>
    <property type="evidence" value="ECO:0007669"/>
    <property type="project" value="InterPro"/>
</dbReference>
<feature type="domain" description="ABC transporter" evidence="14">
    <location>
        <begin position="677"/>
        <end position="903"/>
    </location>
</feature>
<feature type="transmembrane region" description="Helical" evidence="13">
    <location>
        <begin position="177"/>
        <end position="198"/>
    </location>
</feature>
<dbReference type="PANTHER" id="PTHR24223:SF443">
    <property type="entry name" value="MULTIDRUG-RESISTANCE LIKE PROTEIN 1, ISOFORM I"/>
    <property type="match status" value="1"/>
</dbReference>
<feature type="transmembrane region" description="Helical" evidence="13">
    <location>
        <begin position="135"/>
        <end position="157"/>
    </location>
</feature>
<feature type="transmembrane region" description="Helical" evidence="13">
    <location>
        <begin position="497"/>
        <end position="520"/>
    </location>
</feature>
<comment type="similarity">
    <text evidence="2">Belongs to the ABC transporter superfamily. ABCC family. Conjugate transporter (TC 3.A.1.208) subfamily.</text>
</comment>
<gene>
    <name evidence="16" type="primary">YCF1</name>
    <name evidence="16" type="ORF">DNF11_1637</name>
</gene>
<evidence type="ECO:0000256" key="4">
    <source>
        <dbReference type="ARBA" id="ARBA00022554"/>
    </source>
</evidence>
<evidence type="ECO:0000256" key="6">
    <source>
        <dbReference type="ARBA" id="ARBA00022737"/>
    </source>
</evidence>
<evidence type="ECO:0000256" key="7">
    <source>
        <dbReference type="ARBA" id="ARBA00022741"/>
    </source>
</evidence>
<dbReference type="VEuPathDB" id="FungiDB:DNF11_1637"/>
<dbReference type="EMBL" id="CP033150">
    <property type="protein sequence ID" value="AYO42587.1"/>
    <property type="molecule type" value="Genomic_DNA"/>
</dbReference>
<feature type="transmembrane region" description="Helical" evidence="13">
    <location>
        <begin position="204"/>
        <end position="225"/>
    </location>
</feature>
<keyword evidence="8" id="KW-0067">ATP-binding</keyword>
<dbReference type="CDD" id="cd03250">
    <property type="entry name" value="ABCC_MRP_domain1"/>
    <property type="match status" value="1"/>
</dbReference>
<evidence type="ECO:0000256" key="9">
    <source>
        <dbReference type="ARBA" id="ARBA00022967"/>
    </source>
</evidence>
<evidence type="ECO:0000256" key="11">
    <source>
        <dbReference type="ARBA" id="ARBA00023136"/>
    </source>
</evidence>
<dbReference type="InterPro" id="IPR027417">
    <property type="entry name" value="P-loop_NTPase"/>
</dbReference>
<dbReference type="PROSITE" id="PS00211">
    <property type="entry name" value="ABC_TRANSPORTER_1"/>
    <property type="match status" value="1"/>
</dbReference>
<keyword evidence="10 13" id="KW-1133">Transmembrane helix</keyword>
<feature type="transmembrane region" description="Helical" evidence="13">
    <location>
        <begin position="614"/>
        <end position="640"/>
    </location>
</feature>
<dbReference type="FunFam" id="3.40.50.300:FF:000450">
    <property type="entry name" value="ABC transporter C family member 2"/>
    <property type="match status" value="1"/>
</dbReference>
<keyword evidence="4" id="KW-0926">Vacuole</keyword>
<feature type="domain" description="ABC transmembrane type-1" evidence="15">
    <location>
        <begin position="351"/>
        <end position="641"/>
    </location>
</feature>
<dbReference type="GO" id="GO:0140359">
    <property type="term" value="F:ABC-type transporter activity"/>
    <property type="evidence" value="ECO:0007669"/>
    <property type="project" value="InterPro"/>
</dbReference>
<evidence type="ECO:0000256" key="5">
    <source>
        <dbReference type="ARBA" id="ARBA00022692"/>
    </source>
</evidence>
<name>A0A3G2S956_MALR7</name>
<organism evidence="16 17">
    <name type="scientific">Malassezia restricta (strain ATCC 96810 / NBRC 103918 / CBS 7877)</name>
    <name type="common">Seborrheic dermatitis infection agent</name>
    <dbReference type="NCBI Taxonomy" id="425264"/>
    <lineage>
        <taxon>Eukaryota</taxon>
        <taxon>Fungi</taxon>
        <taxon>Dikarya</taxon>
        <taxon>Basidiomycota</taxon>
        <taxon>Ustilaginomycotina</taxon>
        <taxon>Malasseziomycetes</taxon>
        <taxon>Malasseziales</taxon>
        <taxon>Malasseziaceae</taxon>
        <taxon>Malassezia</taxon>
    </lineage>
</organism>
<keyword evidence="11 13" id="KW-0472">Membrane</keyword>
<dbReference type="PANTHER" id="PTHR24223">
    <property type="entry name" value="ATP-BINDING CASSETTE SUB-FAMILY C"/>
    <property type="match status" value="1"/>
</dbReference>
<feature type="transmembrane region" description="Helical" evidence="13">
    <location>
        <begin position="1111"/>
        <end position="1138"/>
    </location>
</feature>
<dbReference type="SUPFAM" id="SSF90123">
    <property type="entry name" value="ABC transporter transmembrane region"/>
    <property type="match status" value="2"/>
</dbReference>
<feature type="transmembrane region" description="Helical" evidence="13">
    <location>
        <begin position="109"/>
        <end position="129"/>
    </location>
</feature>
<dbReference type="CDD" id="cd03244">
    <property type="entry name" value="ABCC_MRP_domain2"/>
    <property type="match status" value="1"/>
</dbReference>
<proteinExistence type="inferred from homology"/>
<evidence type="ECO:0000256" key="10">
    <source>
        <dbReference type="ARBA" id="ARBA00022989"/>
    </source>
</evidence>
<feature type="compositionally biased region" description="Acidic residues" evidence="12">
    <location>
        <begin position="239"/>
        <end position="256"/>
    </location>
</feature>
<dbReference type="Pfam" id="PF00005">
    <property type="entry name" value="ABC_tran"/>
    <property type="match status" value="2"/>
</dbReference>
<keyword evidence="17" id="KW-1185">Reference proteome</keyword>
<dbReference type="Pfam" id="PF00664">
    <property type="entry name" value="ABC_membrane"/>
    <property type="match status" value="2"/>
</dbReference>
<dbReference type="Gene3D" id="1.20.1560.10">
    <property type="entry name" value="ABC transporter type 1, transmembrane domain"/>
    <property type="match status" value="2"/>
</dbReference>
<dbReference type="SMART" id="SM00382">
    <property type="entry name" value="AAA"/>
    <property type="match status" value="2"/>
</dbReference>